<name>A0AA39IIR0_9BILA</name>
<reference evidence="6" key="1">
    <citation type="submission" date="2023-06" db="EMBL/GenBank/DDBJ databases">
        <title>Genomic analysis of the entomopathogenic nematode Steinernema hermaphroditum.</title>
        <authorList>
            <person name="Schwarz E.M."/>
            <person name="Heppert J.K."/>
            <person name="Baniya A."/>
            <person name="Schwartz H.T."/>
            <person name="Tan C.-H."/>
            <person name="Antoshechkin I."/>
            <person name="Sternberg P.W."/>
            <person name="Goodrich-Blair H."/>
            <person name="Dillman A.R."/>
        </authorList>
    </citation>
    <scope>NUCLEOTIDE SEQUENCE</scope>
    <source>
        <strain evidence="6">PS9179</strain>
        <tissue evidence="6">Whole animal</tissue>
    </source>
</reference>
<dbReference type="Proteomes" id="UP001175271">
    <property type="component" value="Unassembled WGS sequence"/>
</dbReference>
<keyword evidence="2 3" id="KW-0694">RNA-binding</keyword>
<dbReference type="InterPro" id="IPR006630">
    <property type="entry name" value="La_HTH"/>
</dbReference>
<feature type="compositionally biased region" description="Low complexity" evidence="4">
    <location>
        <begin position="463"/>
        <end position="475"/>
    </location>
</feature>
<feature type="compositionally biased region" description="Low complexity" evidence="4">
    <location>
        <begin position="271"/>
        <end position="296"/>
    </location>
</feature>
<dbReference type="EMBL" id="JAUCMV010000001">
    <property type="protein sequence ID" value="KAK0425048.1"/>
    <property type="molecule type" value="Genomic_DNA"/>
</dbReference>
<evidence type="ECO:0000313" key="6">
    <source>
        <dbReference type="EMBL" id="KAK0425048.1"/>
    </source>
</evidence>
<feature type="compositionally biased region" description="Low complexity" evidence="4">
    <location>
        <begin position="494"/>
        <end position="511"/>
    </location>
</feature>
<accession>A0AA39IIR0</accession>
<evidence type="ECO:0000256" key="1">
    <source>
        <dbReference type="ARBA" id="ARBA00022553"/>
    </source>
</evidence>
<dbReference type="GO" id="GO:0010494">
    <property type="term" value="C:cytoplasmic stress granule"/>
    <property type="evidence" value="ECO:0007669"/>
    <property type="project" value="TreeGrafter"/>
</dbReference>
<sequence>MEDDHSGAYFVCSEPSPRVFVIQRLSRQDAVRYCGDSKDEKQPKLHAPMPALPWWFSDDIQQQLRDFDPSKHATTLPEVDASLGAGASPSSEQLRQQLRTQLEYYFSRENLITDRYLRCQMDSDQYVPIKIIASFPKITQLTSDIGLIVQVLRESPNVQVDDSGEKVRAASRRCTILIREIPETEEEEVKSMLEGTAPYQSLTYGFNNTWYVTFETEDATQRAFLHIQNLGKTFNDKPICARIKTGGCPLAPEPNRSHSATPTDLSRSSTSQKPLAASASASPSAPDASKSPATTPEAEHAPPPPPAVPTIQFDLGQILMGMGFMAKAVYKPGAPVVHLTANSASEAPLASLSPGVTINISHPPHHPSNGVGGARSPVRGHRSPRASPLFFGHGHSSNFHGSGHNGSAFLAASSASNGYHSHYRGGNNSGYGNSKHGGSSGQYSGGRRSSNYEYGKFYKGKRSGPPANGPSSSNAYLNPPGMANGSGSNHRYRNGSYSNRSRPRFPTSPSRMQAERNALREVHPKREIERLAEITVSEPERKPAEKKKDTLEVTPSAPKRRTTSASEATHSVAAEAASSALTPSVAKPESVYSFEEGEFPSLPEKERKEEKNEEEKPPPFSVIVAGRQKMEAKREAEALAAANRLSYAQKVAKKGALAGSAVSPTS</sequence>
<dbReference type="InterPro" id="IPR045180">
    <property type="entry name" value="La_dom_prot"/>
</dbReference>
<feature type="compositionally biased region" description="Low complexity" evidence="4">
    <location>
        <begin position="426"/>
        <end position="437"/>
    </location>
</feature>
<feature type="compositionally biased region" description="Basic and acidic residues" evidence="4">
    <location>
        <begin position="603"/>
        <end position="617"/>
    </location>
</feature>
<feature type="region of interest" description="Disordered" evidence="4">
    <location>
        <begin position="247"/>
        <end position="310"/>
    </location>
</feature>
<dbReference type="CDD" id="cd08031">
    <property type="entry name" value="LARP_4_5_like"/>
    <property type="match status" value="1"/>
</dbReference>
<dbReference type="PANTHER" id="PTHR22792">
    <property type="entry name" value="LUPUS LA PROTEIN-RELATED"/>
    <property type="match status" value="1"/>
</dbReference>
<evidence type="ECO:0000313" key="7">
    <source>
        <dbReference type="Proteomes" id="UP001175271"/>
    </source>
</evidence>
<keyword evidence="1" id="KW-0597">Phosphoprotein</keyword>
<feature type="region of interest" description="Disordered" evidence="4">
    <location>
        <begin position="426"/>
        <end position="622"/>
    </location>
</feature>
<dbReference type="GO" id="GO:0045727">
    <property type="term" value="P:positive regulation of translation"/>
    <property type="evidence" value="ECO:0007669"/>
    <property type="project" value="TreeGrafter"/>
</dbReference>
<gene>
    <name evidence="6" type="ORF">QR680_009005</name>
</gene>
<proteinExistence type="predicted"/>
<dbReference type="Pfam" id="PF26088">
    <property type="entry name" value="RRM_LARP4"/>
    <property type="match status" value="1"/>
</dbReference>
<evidence type="ECO:0000256" key="2">
    <source>
        <dbReference type="ARBA" id="ARBA00022884"/>
    </source>
</evidence>
<dbReference type="AlphaFoldDB" id="A0AA39IIR0"/>
<evidence type="ECO:0000256" key="3">
    <source>
        <dbReference type="PROSITE-ProRule" id="PRU00332"/>
    </source>
</evidence>
<dbReference type="InterPro" id="IPR058699">
    <property type="entry name" value="RRM_LARP4/4B"/>
</dbReference>
<dbReference type="PROSITE" id="PS50961">
    <property type="entry name" value="HTH_LA"/>
    <property type="match status" value="1"/>
</dbReference>
<feature type="region of interest" description="Disordered" evidence="4">
    <location>
        <begin position="364"/>
        <end position="383"/>
    </location>
</feature>
<dbReference type="InterPro" id="IPR036390">
    <property type="entry name" value="WH_DNA-bd_sf"/>
</dbReference>
<keyword evidence="7" id="KW-1185">Reference proteome</keyword>
<dbReference type="GO" id="GO:0003730">
    <property type="term" value="F:mRNA 3'-UTR binding"/>
    <property type="evidence" value="ECO:0007669"/>
    <property type="project" value="TreeGrafter"/>
</dbReference>
<dbReference type="Pfam" id="PF05383">
    <property type="entry name" value="La"/>
    <property type="match status" value="1"/>
</dbReference>
<feature type="compositionally biased region" description="Polar residues" evidence="4">
    <location>
        <begin position="257"/>
        <end position="270"/>
    </location>
</feature>
<dbReference type="InterPro" id="IPR036388">
    <property type="entry name" value="WH-like_DNA-bd_sf"/>
</dbReference>
<dbReference type="SUPFAM" id="SSF46785">
    <property type="entry name" value="Winged helix' DNA-binding domain"/>
    <property type="match status" value="1"/>
</dbReference>
<dbReference type="SMART" id="SM00715">
    <property type="entry name" value="LA"/>
    <property type="match status" value="1"/>
</dbReference>
<evidence type="ECO:0000256" key="4">
    <source>
        <dbReference type="SAM" id="MobiDB-lite"/>
    </source>
</evidence>
<dbReference type="PANTHER" id="PTHR22792:SF131">
    <property type="entry name" value="LA-RELATED PROTEIN LARP4B"/>
    <property type="match status" value="1"/>
</dbReference>
<evidence type="ECO:0000259" key="5">
    <source>
        <dbReference type="PROSITE" id="PS50961"/>
    </source>
</evidence>
<protein>
    <recommendedName>
        <fullName evidence="5">HTH La-type RNA-binding domain-containing protein</fullName>
    </recommendedName>
</protein>
<dbReference type="Gene3D" id="1.10.10.10">
    <property type="entry name" value="Winged helix-like DNA-binding domain superfamily/Winged helix DNA-binding domain"/>
    <property type="match status" value="1"/>
</dbReference>
<organism evidence="6 7">
    <name type="scientific">Steinernema hermaphroditum</name>
    <dbReference type="NCBI Taxonomy" id="289476"/>
    <lineage>
        <taxon>Eukaryota</taxon>
        <taxon>Metazoa</taxon>
        <taxon>Ecdysozoa</taxon>
        <taxon>Nematoda</taxon>
        <taxon>Chromadorea</taxon>
        <taxon>Rhabditida</taxon>
        <taxon>Tylenchina</taxon>
        <taxon>Panagrolaimomorpha</taxon>
        <taxon>Strongyloidoidea</taxon>
        <taxon>Steinernematidae</taxon>
        <taxon>Steinernema</taxon>
    </lineage>
</organism>
<comment type="caution">
    <text evidence="6">The sequence shown here is derived from an EMBL/GenBank/DDBJ whole genome shotgun (WGS) entry which is preliminary data.</text>
</comment>
<feature type="domain" description="HTH La-type RNA-binding" evidence="5">
    <location>
        <begin position="88"/>
        <end position="177"/>
    </location>
</feature>
<dbReference type="GO" id="GO:0005829">
    <property type="term" value="C:cytosol"/>
    <property type="evidence" value="ECO:0007669"/>
    <property type="project" value="TreeGrafter"/>
</dbReference>
<feature type="compositionally biased region" description="Basic and acidic residues" evidence="4">
    <location>
        <begin position="513"/>
        <end position="551"/>
    </location>
</feature>